<dbReference type="SUPFAM" id="SSF109640">
    <property type="entry name" value="KRAB domain (Kruppel-associated box)"/>
    <property type="match status" value="1"/>
</dbReference>
<evidence type="ECO:0000256" key="8">
    <source>
        <dbReference type="ARBA" id="ARBA00023125"/>
    </source>
</evidence>
<feature type="domain" description="KRAB" evidence="14">
    <location>
        <begin position="35"/>
        <end position="108"/>
    </location>
</feature>
<keyword evidence="4" id="KW-0677">Repeat</keyword>
<dbReference type="Gene3D" id="6.10.140.140">
    <property type="match status" value="1"/>
</dbReference>
<keyword evidence="8" id="KW-0238">DNA-binding</keyword>
<dbReference type="GO" id="GO:0000981">
    <property type="term" value="F:DNA-binding transcription factor activity, RNA polymerase II-specific"/>
    <property type="evidence" value="ECO:0007669"/>
    <property type="project" value="TreeGrafter"/>
</dbReference>
<keyword evidence="15" id="KW-1185">Reference proteome</keyword>
<evidence type="ECO:0000313" key="16">
    <source>
        <dbReference type="RefSeq" id="XP_030051250.1"/>
    </source>
</evidence>
<evidence type="ECO:0000256" key="10">
    <source>
        <dbReference type="ARBA" id="ARBA00023242"/>
    </source>
</evidence>
<dbReference type="FunCoup" id="A0A6P7XKR5">
    <property type="interactions" value="1941"/>
</dbReference>
<feature type="region of interest" description="Disordered" evidence="12">
    <location>
        <begin position="1"/>
        <end position="23"/>
    </location>
</feature>
<evidence type="ECO:0000256" key="3">
    <source>
        <dbReference type="ARBA" id="ARBA00022723"/>
    </source>
</evidence>
<evidence type="ECO:0000256" key="4">
    <source>
        <dbReference type="ARBA" id="ARBA00022737"/>
    </source>
</evidence>
<evidence type="ECO:0000256" key="5">
    <source>
        <dbReference type="ARBA" id="ARBA00022771"/>
    </source>
</evidence>
<accession>A0A6P7XKR5</accession>
<dbReference type="PROSITE" id="PS50805">
    <property type="entry name" value="KRAB"/>
    <property type="match status" value="1"/>
</dbReference>
<feature type="domain" description="C2H2-type" evidence="13">
    <location>
        <begin position="347"/>
        <end position="374"/>
    </location>
</feature>
<dbReference type="KEGG" id="muo:115464992"/>
<protein>
    <submittedName>
        <fullName evidence="16">Zinc finger protein 250-like</fullName>
    </submittedName>
</protein>
<keyword evidence="5 11" id="KW-0863">Zinc-finger</keyword>
<reference evidence="16" key="1">
    <citation type="submission" date="2025-08" db="UniProtKB">
        <authorList>
            <consortium name="RefSeq"/>
        </authorList>
    </citation>
    <scope>IDENTIFICATION</scope>
</reference>
<dbReference type="FunFam" id="3.30.160.60:FF:000875">
    <property type="entry name" value="zinc finger protein 236 isoform X7"/>
    <property type="match status" value="1"/>
</dbReference>
<dbReference type="GO" id="GO:0008270">
    <property type="term" value="F:zinc ion binding"/>
    <property type="evidence" value="ECO:0007669"/>
    <property type="project" value="UniProtKB-KW"/>
</dbReference>
<evidence type="ECO:0000259" key="14">
    <source>
        <dbReference type="PROSITE" id="PS50805"/>
    </source>
</evidence>
<feature type="domain" description="C2H2-type" evidence="13">
    <location>
        <begin position="254"/>
        <end position="281"/>
    </location>
</feature>
<evidence type="ECO:0000256" key="11">
    <source>
        <dbReference type="PROSITE-ProRule" id="PRU00042"/>
    </source>
</evidence>
<feature type="compositionally biased region" description="Basic residues" evidence="12">
    <location>
        <begin position="1"/>
        <end position="14"/>
    </location>
</feature>
<evidence type="ECO:0000256" key="7">
    <source>
        <dbReference type="ARBA" id="ARBA00023015"/>
    </source>
</evidence>
<evidence type="ECO:0000256" key="12">
    <source>
        <dbReference type="SAM" id="MobiDB-lite"/>
    </source>
</evidence>
<dbReference type="PANTHER" id="PTHR24381:SF269">
    <property type="entry name" value="ZINC FINGER PROTEIN 398"/>
    <property type="match status" value="1"/>
</dbReference>
<dbReference type="OrthoDB" id="9902013at2759"/>
<dbReference type="RefSeq" id="XP_030051250.1">
    <property type="nucleotide sequence ID" value="XM_030195390.1"/>
</dbReference>
<evidence type="ECO:0000256" key="9">
    <source>
        <dbReference type="ARBA" id="ARBA00023163"/>
    </source>
</evidence>
<comment type="subcellular location">
    <subcellularLocation>
        <location evidence="1">Nucleus</location>
    </subcellularLocation>
</comment>
<dbReference type="SMART" id="SM00355">
    <property type="entry name" value="ZnF_C2H2"/>
    <property type="match status" value="2"/>
</dbReference>
<evidence type="ECO:0000256" key="1">
    <source>
        <dbReference type="ARBA" id="ARBA00004123"/>
    </source>
</evidence>
<dbReference type="GO" id="GO:0005634">
    <property type="term" value="C:nucleus"/>
    <property type="evidence" value="ECO:0007669"/>
    <property type="project" value="UniProtKB-SubCell"/>
</dbReference>
<name>A0A6P7XKR5_9AMPH</name>
<keyword evidence="7" id="KW-0805">Transcription regulation</keyword>
<dbReference type="Proteomes" id="UP000515156">
    <property type="component" value="Chromosome 1"/>
</dbReference>
<gene>
    <name evidence="16" type="primary">LOC115464992</name>
</gene>
<dbReference type="FunFam" id="3.30.160.60:FF:000620">
    <property type="entry name" value="Zinc finger protein 263"/>
    <property type="match status" value="1"/>
</dbReference>
<dbReference type="GeneID" id="115464992"/>
<dbReference type="Pfam" id="PF01352">
    <property type="entry name" value="KRAB"/>
    <property type="match status" value="1"/>
</dbReference>
<dbReference type="CDD" id="cd07765">
    <property type="entry name" value="KRAB_A-box"/>
    <property type="match status" value="1"/>
</dbReference>
<sequence>MIRLEKQRHRNARKRSQENTEGEMQKTVCILNVPVTFEDIAVYFSEEEWEDLKEWQKELYKDVMKENYQTLISLGAGSLTVTPDIISHIEEGEEPYIKDELESEERETGKSSCLETDAHKMKNTETYHWELSICEGNKKLSEKEEEKISSHSDRVIKFRTGCLSAKKQRNSLRDLTENSTVCEQSGNGISHTEDEQRHQKPEQRCLCDVCRIFFEDPVTLRSEEKPSVCPESAKTFNHNEESEECERTRTTEPFKCSKCGDVFTRKGSLVQHQRIHTREIPGMVYVKPTPLKTLPQEEIHMRHPVTLHQQQRFHKEERPPKCIDYGKNYSQKGELHAQKRPHREMPFTCSKCGDGFSRKGSLVQHQAIHNRERAFQQLE</sequence>
<dbReference type="InParanoid" id="A0A6P7XKR5"/>
<dbReference type="InterPro" id="IPR036051">
    <property type="entry name" value="KRAB_dom_sf"/>
</dbReference>
<dbReference type="PROSITE" id="PS50157">
    <property type="entry name" value="ZINC_FINGER_C2H2_2"/>
    <property type="match status" value="2"/>
</dbReference>
<dbReference type="AlphaFoldDB" id="A0A6P7XKR5"/>
<organism evidence="15 16">
    <name type="scientific">Microcaecilia unicolor</name>
    <dbReference type="NCBI Taxonomy" id="1415580"/>
    <lineage>
        <taxon>Eukaryota</taxon>
        <taxon>Metazoa</taxon>
        <taxon>Chordata</taxon>
        <taxon>Craniata</taxon>
        <taxon>Vertebrata</taxon>
        <taxon>Euteleostomi</taxon>
        <taxon>Amphibia</taxon>
        <taxon>Gymnophiona</taxon>
        <taxon>Siphonopidae</taxon>
        <taxon>Microcaecilia</taxon>
    </lineage>
</organism>
<dbReference type="InterPro" id="IPR001909">
    <property type="entry name" value="KRAB"/>
</dbReference>
<keyword evidence="9" id="KW-0804">Transcription</keyword>
<proteinExistence type="inferred from homology"/>
<keyword evidence="10" id="KW-0539">Nucleus</keyword>
<dbReference type="SMART" id="SM00349">
    <property type="entry name" value="KRAB"/>
    <property type="match status" value="1"/>
</dbReference>
<keyword evidence="3" id="KW-0479">Metal-binding</keyword>
<evidence type="ECO:0000259" key="13">
    <source>
        <dbReference type="PROSITE" id="PS50157"/>
    </source>
</evidence>
<keyword evidence="6" id="KW-0862">Zinc</keyword>
<dbReference type="Gene3D" id="3.30.160.60">
    <property type="entry name" value="Classic Zinc Finger"/>
    <property type="match status" value="2"/>
</dbReference>
<evidence type="ECO:0000313" key="15">
    <source>
        <dbReference type="Proteomes" id="UP000515156"/>
    </source>
</evidence>
<evidence type="ECO:0000256" key="2">
    <source>
        <dbReference type="ARBA" id="ARBA00006991"/>
    </source>
</evidence>
<dbReference type="InterPro" id="IPR013087">
    <property type="entry name" value="Znf_C2H2_type"/>
</dbReference>
<dbReference type="SUPFAM" id="SSF57667">
    <property type="entry name" value="beta-beta-alpha zinc fingers"/>
    <property type="match status" value="2"/>
</dbReference>
<dbReference type="PROSITE" id="PS00028">
    <property type="entry name" value="ZINC_FINGER_C2H2_1"/>
    <property type="match status" value="2"/>
</dbReference>
<comment type="similarity">
    <text evidence="2">Belongs to the krueppel C2H2-type zinc-finger protein family.</text>
</comment>
<dbReference type="Pfam" id="PF00096">
    <property type="entry name" value="zf-C2H2"/>
    <property type="match status" value="2"/>
</dbReference>
<dbReference type="GO" id="GO:0000977">
    <property type="term" value="F:RNA polymerase II transcription regulatory region sequence-specific DNA binding"/>
    <property type="evidence" value="ECO:0007669"/>
    <property type="project" value="TreeGrafter"/>
</dbReference>
<dbReference type="InterPro" id="IPR036236">
    <property type="entry name" value="Znf_C2H2_sf"/>
</dbReference>
<evidence type="ECO:0000256" key="6">
    <source>
        <dbReference type="ARBA" id="ARBA00022833"/>
    </source>
</evidence>
<dbReference type="PANTHER" id="PTHR24381">
    <property type="entry name" value="ZINC FINGER PROTEIN"/>
    <property type="match status" value="1"/>
</dbReference>